<organism evidence="2 3">
    <name type="scientific">Dryococelus australis</name>
    <dbReference type="NCBI Taxonomy" id="614101"/>
    <lineage>
        <taxon>Eukaryota</taxon>
        <taxon>Metazoa</taxon>
        <taxon>Ecdysozoa</taxon>
        <taxon>Arthropoda</taxon>
        <taxon>Hexapoda</taxon>
        <taxon>Insecta</taxon>
        <taxon>Pterygota</taxon>
        <taxon>Neoptera</taxon>
        <taxon>Polyneoptera</taxon>
        <taxon>Phasmatodea</taxon>
        <taxon>Verophasmatodea</taxon>
        <taxon>Anareolatae</taxon>
        <taxon>Phasmatidae</taxon>
        <taxon>Eurycanthinae</taxon>
        <taxon>Dryococelus</taxon>
    </lineage>
</organism>
<evidence type="ECO:0000313" key="3">
    <source>
        <dbReference type="Proteomes" id="UP001159363"/>
    </source>
</evidence>
<dbReference type="Proteomes" id="UP001159363">
    <property type="component" value="Chromosome 2"/>
</dbReference>
<name>A0ABQ9I9G3_9NEOP</name>
<evidence type="ECO:0000259" key="1">
    <source>
        <dbReference type="Pfam" id="PF25273"/>
    </source>
</evidence>
<evidence type="ECO:0000313" key="2">
    <source>
        <dbReference type="EMBL" id="KAJ8893107.1"/>
    </source>
</evidence>
<keyword evidence="3" id="KW-1185">Reference proteome</keyword>
<sequence>MVGICIDFMANVSLPCIPVQDTYYFRQFTVKFFGFHNLASREVTVSIYHYGERGKVANENFIHFWGQLCGPKQKQYSGVRMMIGLCESKRFNDIKVTFLDRGHSFMPFDRDFGIIRRKLRKEERCYTVDEVAERVKHSSKNLNKFSIVKMKVEYFIDYSSWWPKFYKRTCLSDDPSGKAVSRDLKMSFTVSKYHEMR</sequence>
<dbReference type="InterPro" id="IPR057191">
    <property type="entry name" value="DUF7869"/>
</dbReference>
<feature type="domain" description="DUF7869" evidence="1">
    <location>
        <begin position="73"/>
        <end position="165"/>
    </location>
</feature>
<reference evidence="2 3" key="1">
    <citation type="submission" date="2023-02" db="EMBL/GenBank/DDBJ databases">
        <title>LHISI_Scaffold_Assembly.</title>
        <authorList>
            <person name="Stuart O.P."/>
            <person name="Cleave R."/>
            <person name="Magrath M.J.L."/>
            <person name="Mikheyev A.S."/>
        </authorList>
    </citation>
    <scope>NUCLEOTIDE SEQUENCE [LARGE SCALE GENOMIC DNA]</scope>
    <source>
        <strain evidence="2">Daus_M_001</strain>
        <tissue evidence="2">Leg muscle</tissue>
    </source>
</reference>
<comment type="caution">
    <text evidence="2">The sequence shown here is derived from an EMBL/GenBank/DDBJ whole genome shotgun (WGS) entry which is preliminary data.</text>
</comment>
<proteinExistence type="predicted"/>
<dbReference type="EMBL" id="JARBHB010000002">
    <property type="protein sequence ID" value="KAJ8893107.1"/>
    <property type="molecule type" value="Genomic_DNA"/>
</dbReference>
<accession>A0ABQ9I9G3</accession>
<protein>
    <recommendedName>
        <fullName evidence="1">DUF7869 domain-containing protein</fullName>
    </recommendedName>
</protein>
<dbReference type="Pfam" id="PF25273">
    <property type="entry name" value="DUF7869"/>
    <property type="match status" value="1"/>
</dbReference>
<gene>
    <name evidence="2" type="ORF">PR048_005690</name>
</gene>